<accession>A0A136A3X8</accession>
<dbReference type="PANTHER" id="PTHR36452:SF1">
    <property type="entry name" value="DUF2461 DOMAIN-CONTAINING PROTEIN"/>
    <property type="match status" value="1"/>
</dbReference>
<dbReference type="PANTHER" id="PTHR36452">
    <property type="entry name" value="CHROMOSOME 12, WHOLE GENOME SHOTGUN SEQUENCE"/>
    <property type="match status" value="1"/>
</dbReference>
<dbReference type="OrthoDB" id="9794241at2"/>
<dbReference type="AlphaFoldDB" id="A0A136A3X8"/>
<name>A0A136A3X8_9ALTE</name>
<proteinExistence type="predicted"/>
<dbReference type="InterPro" id="IPR015996">
    <property type="entry name" value="UCP028451"/>
</dbReference>
<dbReference type="Proteomes" id="UP000070299">
    <property type="component" value="Unassembled WGS sequence"/>
</dbReference>
<dbReference type="InterPro" id="IPR012808">
    <property type="entry name" value="CHP02453"/>
</dbReference>
<evidence type="ECO:0000313" key="1">
    <source>
        <dbReference type="EMBL" id="KXI29924.1"/>
    </source>
</evidence>
<evidence type="ECO:0008006" key="3">
    <source>
        <dbReference type="Google" id="ProtNLM"/>
    </source>
</evidence>
<keyword evidence="2" id="KW-1185">Reference proteome</keyword>
<dbReference type="STRING" id="1799789.AX660_07855"/>
<organism evidence="1 2">
    <name type="scientific">Paraglaciecola hydrolytica</name>
    <dbReference type="NCBI Taxonomy" id="1799789"/>
    <lineage>
        <taxon>Bacteria</taxon>
        <taxon>Pseudomonadati</taxon>
        <taxon>Pseudomonadota</taxon>
        <taxon>Gammaproteobacteria</taxon>
        <taxon>Alteromonadales</taxon>
        <taxon>Alteromonadaceae</taxon>
        <taxon>Paraglaciecola</taxon>
    </lineage>
</organism>
<reference evidence="2" key="1">
    <citation type="submission" date="2016-02" db="EMBL/GenBank/DDBJ databases">
        <authorList>
            <person name="Schultz-Johansen M."/>
            <person name="Glaring M.A."/>
            <person name="Bech P.K."/>
            <person name="Stougaard P."/>
        </authorList>
    </citation>
    <scope>NUCLEOTIDE SEQUENCE [LARGE SCALE GENOMIC DNA]</scope>
    <source>
        <strain evidence="2">S66</strain>
    </source>
</reference>
<dbReference type="Pfam" id="PF09365">
    <property type="entry name" value="DUF2461"/>
    <property type="match status" value="1"/>
</dbReference>
<dbReference type="RefSeq" id="WP_068373354.1">
    <property type="nucleotide sequence ID" value="NZ_LSNE01000003.1"/>
</dbReference>
<dbReference type="NCBIfam" id="TIGR02453">
    <property type="entry name" value="TIGR02453 family protein"/>
    <property type="match status" value="1"/>
</dbReference>
<gene>
    <name evidence="1" type="ORF">AX660_07855</name>
</gene>
<comment type="caution">
    <text evidence="1">The sequence shown here is derived from an EMBL/GenBank/DDBJ whole genome shotgun (WGS) entry which is preliminary data.</text>
</comment>
<protein>
    <recommendedName>
        <fullName evidence="3">TIGR02453 family protein</fullName>
    </recommendedName>
</protein>
<evidence type="ECO:0000313" key="2">
    <source>
        <dbReference type="Proteomes" id="UP000070299"/>
    </source>
</evidence>
<dbReference type="PIRSF" id="PIRSF028451">
    <property type="entry name" value="UCP028451"/>
    <property type="match status" value="1"/>
</dbReference>
<sequence>MFTHFEPSLVQFLRDLAANNDREWFNAHKQDYEDKVRTPALAFIEAMEPWIRMVSPHYEASAKKVGGSLMRVYKDVRFSKDKAPFKTNVGIQFRHEVGKDVHAPGFYLHIAPNEIFLGVGTWHPDPIALKTIREHIVAKPGPYQDAIEHQPFRDFYELAGDSLIRPPKGYDANHKLIEEIKRKDFIALCKLSEADLYQGDFCKLVASRFGRAQPFQKFICEALGLRF</sequence>
<dbReference type="EMBL" id="LSNE01000003">
    <property type="protein sequence ID" value="KXI29924.1"/>
    <property type="molecule type" value="Genomic_DNA"/>
</dbReference>